<dbReference type="PANTHER" id="PTHR31314:SF128">
    <property type="entry name" value="OS11G0106100 PROTEIN"/>
    <property type="match status" value="1"/>
</dbReference>
<accession>A0A8J5FX49</accession>
<dbReference type="GO" id="GO:0003677">
    <property type="term" value="F:DNA binding"/>
    <property type="evidence" value="ECO:0007669"/>
    <property type="project" value="UniProtKB-KW"/>
</dbReference>
<protein>
    <recommendedName>
        <fullName evidence="6">HTH myb-type domain-containing protein</fullName>
    </recommendedName>
</protein>
<feature type="compositionally biased region" description="Acidic residues" evidence="5">
    <location>
        <begin position="89"/>
        <end position="99"/>
    </location>
</feature>
<reference evidence="7 8" key="1">
    <citation type="submission" date="2020-08" db="EMBL/GenBank/DDBJ databases">
        <title>Plant Genome Project.</title>
        <authorList>
            <person name="Zhang R.-G."/>
        </authorList>
    </citation>
    <scope>NUCLEOTIDE SEQUENCE [LARGE SCALE GENOMIC DNA]</scope>
    <source>
        <tissue evidence="7">Rhizome</tissue>
    </source>
</reference>
<feature type="domain" description="HTH myb-type" evidence="6">
    <location>
        <begin position="127"/>
        <end position="187"/>
    </location>
</feature>
<keyword evidence="4" id="KW-0539">Nucleus</keyword>
<evidence type="ECO:0000256" key="4">
    <source>
        <dbReference type="ARBA" id="ARBA00023242"/>
    </source>
</evidence>
<dbReference type="InterPro" id="IPR001005">
    <property type="entry name" value="SANT/Myb"/>
</dbReference>
<dbReference type="PROSITE" id="PS51294">
    <property type="entry name" value="HTH_MYB"/>
    <property type="match status" value="1"/>
</dbReference>
<evidence type="ECO:0000313" key="8">
    <source>
        <dbReference type="Proteomes" id="UP000734854"/>
    </source>
</evidence>
<feature type="region of interest" description="Disordered" evidence="5">
    <location>
        <begin position="404"/>
        <end position="425"/>
    </location>
</feature>
<feature type="region of interest" description="Disordered" evidence="5">
    <location>
        <begin position="367"/>
        <end position="391"/>
    </location>
</feature>
<proteinExistence type="predicted"/>
<dbReference type="AlphaFoldDB" id="A0A8J5FX49"/>
<keyword evidence="3" id="KW-0804">Transcription</keyword>
<name>A0A8J5FX49_ZINOF</name>
<feature type="compositionally biased region" description="Basic and acidic residues" evidence="5">
    <location>
        <begin position="1"/>
        <end position="21"/>
    </location>
</feature>
<dbReference type="PANTHER" id="PTHR31314">
    <property type="entry name" value="MYB FAMILY TRANSCRIPTION FACTOR PHL7-LIKE"/>
    <property type="match status" value="1"/>
</dbReference>
<dbReference type="Proteomes" id="UP000734854">
    <property type="component" value="Unassembled WGS sequence"/>
</dbReference>
<feature type="compositionally biased region" description="Acidic residues" evidence="5">
    <location>
        <begin position="53"/>
        <end position="65"/>
    </location>
</feature>
<gene>
    <name evidence="7" type="ORF">ZIOFF_055856</name>
</gene>
<keyword evidence="1" id="KW-0805">Transcription regulation</keyword>
<dbReference type="InterPro" id="IPR009057">
    <property type="entry name" value="Homeodomain-like_sf"/>
</dbReference>
<feature type="region of interest" description="Disordered" evidence="5">
    <location>
        <begin position="1"/>
        <end position="119"/>
    </location>
</feature>
<dbReference type="InterPro" id="IPR046955">
    <property type="entry name" value="PHR1-like"/>
</dbReference>
<feature type="compositionally biased region" description="Low complexity" evidence="5">
    <location>
        <begin position="77"/>
        <end position="88"/>
    </location>
</feature>
<keyword evidence="2" id="KW-0238">DNA-binding</keyword>
<dbReference type="Pfam" id="PF00249">
    <property type="entry name" value="Myb_DNA-binding"/>
    <property type="match status" value="1"/>
</dbReference>
<evidence type="ECO:0000256" key="5">
    <source>
        <dbReference type="SAM" id="MobiDB-lite"/>
    </source>
</evidence>
<feature type="compositionally biased region" description="Basic and acidic residues" evidence="5">
    <location>
        <begin position="406"/>
        <end position="424"/>
    </location>
</feature>
<sequence length="482" mass="53687">MARGGGDRGGEFNQDHAEEIPRSTQNRKRRLLHEHELQLKLDLNEDVYHHDVAEEEQEDDNDDEDKGSTTEVVGERSGSSNSNSNNGDDGNDEEDEEEDNSMKRVESGNTNGEGSSERLASVRQYNRSKTPRLRWTPDLHLSFVHAVERLGGQDRATPKLVLQMMNVRGLSIAHVKSHLQMYRSKKLDDSGKEKIISSVLSPMDLHLRRGDPRFHETLYHRAASYQPFRLMENGGGGGGCGYFPSRSSISNFSLNLQPSLNYQHSLDLSTRKLGLQGWAFNQQTPTRGGLYLKEHGINEKFGSFYDKLFNKEAKAFNTSPHVLNQQRSEVEQSPVEEKMTMERNLMNKINGSFNWMISSSSMRPLASTSGSMLECKSSSHADSSINTAPAPEWSHHNLQLSLRPSSGDHVDGSVGDKNKCEETGNKTSVLSLSLSLSPSTSSSMLQEDQGRDSKLEMMQRVGKKAGLGPSTLDLTMTIKASE</sequence>
<dbReference type="SUPFAM" id="SSF46689">
    <property type="entry name" value="Homeodomain-like"/>
    <property type="match status" value="1"/>
</dbReference>
<comment type="caution">
    <text evidence="7">The sequence shown here is derived from an EMBL/GenBank/DDBJ whole genome shotgun (WGS) entry which is preliminary data.</text>
</comment>
<dbReference type="GO" id="GO:0003700">
    <property type="term" value="F:DNA-binding transcription factor activity"/>
    <property type="evidence" value="ECO:0007669"/>
    <property type="project" value="InterPro"/>
</dbReference>
<evidence type="ECO:0000256" key="1">
    <source>
        <dbReference type="ARBA" id="ARBA00023015"/>
    </source>
</evidence>
<evidence type="ECO:0000256" key="2">
    <source>
        <dbReference type="ARBA" id="ARBA00023125"/>
    </source>
</evidence>
<evidence type="ECO:0000313" key="7">
    <source>
        <dbReference type="EMBL" id="KAG6487271.1"/>
    </source>
</evidence>
<feature type="compositionally biased region" description="Polar residues" evidence="5">
    <location>
        <begin position="367"/>
        <end position="387"/>
    </location>
</feature>
<dbReference type="EMBL" id="JACMSC010000015">
    <property type="protein sequence ID" value="KAG6487271.1"/>
    <property type="molecule type" value="Genomic_DNA"/>
</dbReference>
<evidence type="ECO:0000256" key="3">
    <source>
        <dbReference type="ARBA" id="ARBA00023163"/>
    </source>
</evidence>
<dbReference type="NCBIfam" id="TIGR01557">
    <property type="entry name" value="myb_SHAQKYF"/>
    <property type="match status" value="1"/>
</dbReference>
<keyword evidence="8" id="KW-1185">Reference proteome</keyword>
<dbReference type="InterPro" id="IPR017930">
    <property type="entry name" value="Myb_dom"/>
</dbReference>
<evidence type="ECO:0000259" key="6">
    <source>
        <dbReference type="PROSITE" id="PS51294"/>
    </source>
</evidence>
<dbReference type="Gene3D" id="1.10.10.60">
    <property type="entry name" value="Homeodomain-like"/>
    <property type="match status" value="1"/>
</dbReference>
<feature type="compositionally biased region" description="Basic and acidic residues" evidence="5">
    <location>
        <begin position="33"/>
        <end position="52"/>
    </location>
</feature>
<organism evidence="7 8">
    <name type="scientific">Zingiber officinale</name>
    <name type="common">Ginger</name>
    <name type="synonym">Amomum zingiber</name>
    <dbReference type="NCBI Taxonomy" id="94328"/>
    <lineage>
        <taxon>Eukaryota</taxon>
        <taxon>Viridiplantae</taxon>
        <taxon>Streptophyta</taxon>
        <taxon>Embryophyta</taxon>
        <taxon>Tracheophyta</taxon>
        <taxon>Spermatophyta</taxon>
        <taxon>Magnoliopsida</taxon>
        <taxon>Liliopsida</taxon>
        <taxon>Zingiberales</taxon>
        <taxon>Zingiberaceae</taxon>
        <taxon>Zingiber</taxon>
    </lineage>
</organism>
<dbReference type="InterPro" id="IPR006447">
    <property type="entry name" value="Myb_dom_plants"/>
</dbReference>
<dbReference type="FunFam" id="1.10.10.60:FF:000002">
    <property type="entry name" value="Myb family transcription factor"/>
    <property type="match status" value="1"/>
</dbReference>